<dbReference type="SUPFAM" id="SSF53474">
    <property type="entry name" value="alpha/beta-Hydrolases"/>
    <property type="match status" value="1"/>
</dbReference>
<name>A0A1G6X0S4_9BURK</name>
<feature type="domain" description="AB hydrolase-1" evidence="1">
    <location>
        <begin position="39"/>
        <end position="273"/>
    </location>
</feature>
<dbReference type="EMBL" id="FMYQ01000024">
    <property type="protein sequence ID" value="SDD71669.1"/>
    <property type="molecule type" value="Genomic_DNA"/>
</dbReference>
<dbReference type="InterPro" id="IPR000639">
    <property type="entry name" value="Epox_hydrolase-like"/>
</dbReference>
<dbReference type="InterPro" id="IPR029058">
    <property type="entry name" value="AB_hydrolase_fold"/>
</dbReference>
<dbReference type="PRINTS" id="PR00111">
    <property type="entry name" value="ABHYDROLASE"/>
</dbReference>
<dbReference type="GO" id="GO:0003824">
    <property type="term" value="F:catalytic activity"/>
    <property type="evidence" value="ECO:0007669"/>
    <property type="project" value="InterPro"/>
</dbReference>
<evidence type="ECO:0000313" key="2">
    <source>
        <dbReference type="EMBL" id="SDD71669.1"/>
    </source>
</evidence>
<sequence length="287" mass="31537">MTKHTSIWQHLFKTPHKLEWIDVDGVGTRYLEAGHADAPVVILLHGTAGSLENFSANYAAYARHFRVIGLDMLGCGWTDKPDHDYLINDYVGHVRGFMDALDIAKASVVGVSLGAWVSAALALAYPTRVEKLVLVAPAGIITDPEEEKRYGDAVRKSRSSAAAEPTWEMVSGALKKLMLNPETLSDELIAVRLDIYRDPRMKAAMPRLLAFSLGGQALSEEQWRSLTQPIQVIAAVDAPNMFLGNAYAIARIAPNAQLLELNGCDHWAQYEQPDAFNEHSVAFLQGV</sequence>
<dbReference type="GO" id="GO:0016020">
    <property type="term" value="C:membrane"/>
    <property type="evidence" value="ECO:0007669"/>
    <property type="project" value="TreeGrafter"/>
</dbReference>
<evidence type="ECO:0000259" key="1">
    <source>
        <dbReference type="Pfam" id="PF00561"/>
    </source>
</evidence>
<dbReference type="Proteomes" id="UP000198908">
    <property type="component" value="Unassembled WGS sequence"/>
</dbReference>
<dbReference type="PANTHER" id="PTHR43798">
    <property type="entry name" value="MONOACYLGLYCEROL LIPASE"/>
    <property type="match status" value="1"/>
</dbReference>
<evidence type="ECO:0000313" key="3">
    <source>
        <dbReference type="Proteomes" id="UP000198908"/>
    </source>
</evidence>
<proteinExistence type="predicted"/>
<accession>A0A1G6X0S4</accession>
<dbReference type="Gene3D" id="3.40.50.1820">
    <property type="entry name" value="alpha/beta hydrolase"/>
    <property type="match status" value="1"/>
</dbReference>
<dbReference type="InterPro" id="IPR000073">
    <property type="entry name" value="AB_hydrolase_1"/>
</dbReference>
<dbReference type="OrthoDB" id="8523637at2"/>
<dbReference type="AlphaFoldDB" id="A0A1G6X0S4"/>
<dbReference type="STRING" id="416944.SAMN05421548_12436"/>
<dbReference type="InterPro" id="IPR050266">
    <property type="entry name" value="AB_hydrolase_sf"/>
</dbReference>
<organism evidence="2 3">
    <name type="scientific">Paraburkholderia lycopersici</name>
    <dbReference type="NCBI Taxonomy" id="416944"/>
    <lineage>
        <taxon>Bacteria</taxon>
        <taxon>Pseudomonadati</taxon>
        <taxon>Pseudomonadota</taxon>
        <taxon>Betaproteobacteria</taxon>
        <taxon>Burkholderiales</taxon>
        <taxon>Burkholderiaceae</taxon>
        <taxon>Paraburkholderia</taxon>
    </lineage>
</organism>
<reference evidence="3" key="1">
    <citation type="submission" date="2016-09" db="EMBL/GenBank/DDBJ databases">
        <authorList>
            <person name="Varghese N."/>
            <person name="Submissions S."/>
        </authorList>
    </citation>
    <scope>NUCLEOTIDE SEQUENCE [LARGE SCALE GENOMIC DNA]</scope>
    <source>
        <strain evidence="3">TNe-862</strain>
    </source>
</reference>
<keyword evidence="3" id="KW-1185">Reference proteome</keyword>
<gene>
    <name evidence="2" type="ORF">SAMN05421548_12436</name>
</gene>
<dbReference type="PRINTS" id="PR00412">
    <property type="entry name" value="EPOXHYDRLASE"/>
</dbReference>
<dbReference type="Pfam" id="PF00561">
    <property type="entry name" value="Abhydrolase_1"/>
    <property type="match status" value="1"/>
</dbReference>
<protein>
    <submittedName>
        <fullName evidence="2">Pimeloyl-ACP methyl ester carboxylesterase</fullName>
    </submittedName>
</protein>
<dbReference type="RefSeq" id="WP_092001745.1">
    <property type="nucleotide sequence ID" value="NZ_FMYQ01000024.1"/>
</dbReference>
<dbReference type="PANTHER" id="PTHR43798:SF33">
    <property type="entry name" value="HYDROLASE, PUTATIVE (AFU_ORTHOLOGUE AFUA_2G14860)-RELATED"/>
    <property type="match status" value="1"/>
</dbReference>